<organism evidence="1 2">
    <name type="scientific">Paractinoplanes tereljensis</name>
    <dbReference type="NCBI Taxonomy" id="571912"/>
    <lineage>
        <taxon>Bacteria</taxon>
        <taxon>Bacillati</taxon>
        <taxon>Actinomycetota</taxon>
        <taxon>Actinomycetes</taxon>
        <taxon>Micromonosporales</taxon>
        <taxon>Micromonosporaceae</taxon>
        <taxon>Paractinoplanes</taxon>
    </lineage>
</organism>
<comment type="caution">
    <text evidence="1">The sequence shown here is derived from an EMBL/GenBank/DDBJ whole genome shotgun (WGS) entry which is preliminary data.</text>
</comment>
<keyword evidence="2" id="KW-1185">Reference proteome</keyword>
<proteinExistence type="predicted"/>
<protein>
    <submittedName>
        <fullName evidence="1">Endonuclease</fullName>
    </submittedName>
</protein>
<dbReference type="AlphaFoldDB" id="A0A919NQV2"/>
<dbReference type="Proteomes" id="UP000623608">
    <property type="component" value="Unassembled WGS sequence"/>
</dbReference>
<dbReference type="RefSeq" id="WP_203811340.1">
    <property type="nucleotide sequence ID" value="NZ_BOMY01000040.1"/>
</dbReference>
<gene>
    <name evidence="1" type="ORF">Ate02nite_61690</name>
</gene>
<reference evidence="1" key="1">
    <citation type="submission" date="2021-01" db="EMBL/GenBank/DDBJ databases">
        <title>Whole genome shotgun sequence of Actinoplanes tereljensis NBRC 105297.</title>
        <authorList>
            <person name="Komaki H."/>
            <person name="Tamura T."/>
        </authorList>
    </citation>
    <scope>NUCLEOTIDE SEQUENCE</scope>
    <source>
        <strain evidence="1">NBRC 105297</strain>
    </source>
</reference>
<sequence>MIPGARAARRTVAVLLEQQGRTFAGESGVRLADEPGPLYQLLVLVTLLSARISATVAVAAARELFAAGFRSPLAMLDASWQDRVDALGRGHYRRYDFKTSTMLGDGARLCLDRWHGDLRRLHDEAAGDAGGLRKRLVEFPGIGPTGAGIFLREVQAVWPDVAPYADSKVIDGARLLQLPSSAAELAALTTPDLLAPLMSALVRVALDRKAADAILAELDS</sequence>
<dbReference type="InterPro" id="IPR011257">
    <property type="entry name" value="DNA_glycosylase"/>
</dbReference>
<dbReference type="EMBL" id="BOMY01000040">
    <property type="protein sequence ID" value="GIF23439.1"/>
    <property type="molecule type" value="Genomic_DNA"/>
</dbReference>
<evidence type="ECO:0000313" key="2">
    <source>
        <dbReference type="Proteomes" id="UP000623608"/>
    </source>
</evidence>
<dbReference type="SUPFAM" id="SSF48150">
    <property type="entry name" value="DNA-glycosylase"/>
    <property type="match status" value="1"/>
</dbReference>
<dbReference type="GO" id="GO:0006281">
    <property type="term" value="P:DNA repair"/>
    <property type="evidence" value="ECO:0007669"/>
    <property type="project" value="InterPro"/>
</dbReference>
<accession>A0A919NQV2</accession>
<keyword evidence="1" id="KW-0255">Endonuclease</keyword>
<dbReference type="GO" id="GO:0004519">
    <property type="term" value="F:endonuclease activity"/>
    <property type="evidence" value="ECO:0007669"/>
    <property type="project" value="UniProtKB-KW"/>
</dbReference>
<evidence type="ECO:0000313" key="1">
    <source>
        <dbReference type="EMBL" id="GIF23439.1"/>
    </source>
</evidence>
<name>A0A919NQV2_9ACTN</name>
<keyword evidence="1" id="KW-0540">Nuclease</keyword>
<keyword evidence="1" id="KW-0378">Hydrolase</keyword>
<dbReference type="Gene3D" id="1.10.340.30">
    <property type="entry name" value="Hypothetical protein, domain 2"/>
    <property type="match status" value="1"/>
</dbReference>